<dbReference type="AlphaFoldDB" id="A0A0E0HX22"/>
<sequence>MCSGVPELYLLSAEAHAWFRRIVFEVNSIYTILWSHRPQCMRHSPRCSPLPTSTYRRYPTTATLIPAGHRPQHTSPVIQRLASSSCACTDTHGVSGARNYAQASQRTPSPNSWKSSTNLDVWLTCDHDAGVVSCHATMWQCNLRGRRVRSPSYFASSRSSPCRSRRLSVDMWDPHGPHADSATTSPKLGSNSALGPNVTWFYKITALLYLVFQFRDNFETRRQGTSSEPFPFISLISLSFKNSKDARVLR</sequence>
<reference evidence="1" key="1">
    <citation type="submission" date="2015-04" db="UniProtKB">
        <authorList>
            <consortium name="EnsemblPlants"/>
        </authorList>
    </citation>
    <scope>IDENTIFICATION</scope>
    <source>
        <strain evidence="1">SL10</strain>
    </source>
</reference>
<reference evidence="1" key="2">
    <citation type="submission" date="2018-04" db="EMBL/GenBank/DDBJ databases">
        <title>OnivRS2 (Oryza nivara Reference Sequence Version 2).</title>
        <authorList>
            <person name="Zhang J."/>
            <person name="Kudrna D."/>
            <person name="Lee S."/>
            <person name="Talag J."/>
            <person name="Rajasekar S."/>
            <person name="Welchert J."/>
            <person name="Hsing Y.-I."/>
            <person name="Wing R.A."/>
        </authorList>
    </citation>
    <scope>NUCLEOTIDE SEQUENCE [LARGE SCALE GENOMIC DNA]</scope>
    <source>
        <strain evidence="1">SL10</strain>
    </source>
</reference>
<organism evidence="1">
    <name type="scientific">Oryza nivara</name>
    <name type="common">Indian wild rice</name>
    <name type="synonym">Oryza sativa f. spontanea</name>
    <dbReference type="NCBI Taxonomy" id="4536"/>
    <lineage>
        <taxon>Eukaryota</taxon>
        <taxon>Viridiplantae</taxon>
        <taxon>Streptophyta</taxon>
        <taxon>Embryophyta</taxon>
        <taxon>Tracheophyta</taxon>
        <taxon>Spermatophyta</taxon>
        <taxon>Magnoliopsida</taxon>
        <taxon>Liliopsida</taxon>
        <taxon>Poales</taxon>
        <taxon>Poaceae</taxon>
        <taxon>BOP clade</taxon>
        <taxon>Oryzoideae</taxon>
        <taxon>Oryzeae</taxon>
        <taxon>Oryzinae</taxon>
        <taxon>Oryza</taxon>
    </lineage>
</organism>
<dbReference type="Gramene" id="ONIVA07G02870.1">
    <property type="protein sequence ID" value="ONIVA07G02870.1"/>
    <property type="gene ID" value="ONIVA07G02870"/>
</dbReference>
<keyword evidence="2" id="KW-1185">Reference proteome</keyword>
<proteinExistence type="predicted"/>
<accession>A0A0E0HX22</accession>
<name>A0A0E0HX22_ORYNI</name>
<dbReference type="HOGENOM" id="CLU_1112810_0_0_1"/>
<dbReference type="EnsemblPlants" id="ONIVA07G02870.1">
    <property type="protein sequence ID" value="ONIVA07G02870.1"/>
    <property type="gene ID" value="ONIVA07G02870"/>
</dbReference>
<evidence type="ECO:0000313" key="2">
    <source>
        <dbReference type="Proteomes" id="UP000006591"/>
    </source>
</evidence>
<dbReference type="Proteomes" id="UP000006591">
    <property type="component" value="Chromosome 7"/>
</dbReference>
<evidence type="ECO:0000313" key="1">
    <source>
        <dbReference type="EnsemblPlants" id="ONIVA07G02870.1"/>
    </source>
</evidence>
<protein>
    <submittedName>
        <fullName evidence="1">Uncharacterized protein</fullName>
    </submittedName>
</protein>